<dbReference type="AlphaFoldDB" id="A0A7W2AIY6"/>
<reference evidence="3 4" key="1">
    <citation type="submission" date="2020-07" db="EMBL/GenBank/DDBJ databases">
        <authorList>
            <person name="Feng H."/>
        </authorList>
    </citation>
    <scope>NUCLEOTIDE SEQUENCE [LARGE SCALE GENOMIC DNA]</scope>
    <source>
        <strain evidence="4">s-11</strain>
    </source>
</reference>
<organism evidence="3 4">
    <name type="scientific">Thermoactinomyces daqus</name>
    <dbReference type="NCBI Taxonomy" id="1329516"/>
    <lineage>
        <taxon>Bacteria</taxon>
        <taxon>Bacillati</taxon>
        <taxon>Bacillota</taxon>
        <taxon>Bacilli</taxon>
        <taxon>Bacillales</taxon>
        <taxon>Thermoactinomycetaceae</taxon>
        <taxon>Thermoactinomyces</taxon>
    </lineage>
</organism>
<feature type="transmembrane region" description="Helical" evidence="1">
    <location>
        <begin position="141"/>
        <end position="160"/>
    </location>
</feature>
<feature type="domain" description="CAAX prenyl protease 2/Lysostaphin resistance protein A-like" evidence="2">
    <location>
        <begin position="199"/>
        <end position="286"/>
    </location>
</feature>
<keyword evidence="3" id="KW-0482">Metalloprotease</keyword>
<dbReference type="GO" id="GO:0004175">
    <property type="term" value="F:endopeptidase activity"/>
    <property type="evidence" value="ECO:0007669"/>
    <property type="project" value="UniProtKB-ARBA"/>
</dbReference>
<feature type="transmembrane region" description="Helical" evidence="1">
    <location>
        <begin position="31"/>
        <end position="55"/>
    </location>
</feature>
<dbReference type="GO" id="GO:0006508">
    <property type="term" value="P:proteolysis"/>
    <property type="evidence" value="ECO:0007669"/>
    <property type="project" value="UniProtKB-KW"/>
</dbReference>
<dbReference type="InterPro" id="IPR052710">
    <property type="entry name" value="CAAX_protease"/>
</dbReference>
<dbReference type="RefSeq" id="WP_160173917.1">
    <property type="nucleotide sequence ID" value="NZ_JACEIP010000033.1"/>
</dbReference>
<keyword evidence="3" id="KW-0378">Hydrolase</keyword>
<dbReference type="Pfam" id="PF02517">
    <property type="entry name" value="Rce1-like"/>
    <property type="match status" value="1"/>
</dbReference>
<keyword evidence="4" id="KW-1185">Reference proteome</keyword>
<dbReference type="GO" id="GO:0080120">
    <property type="term" value="P:CAAX-box protein maturation"/>
    <property type="evidence" value="ECO:0007669"/>
    <property type="project" value="UniProtKB-ARBA"/>
</dbReference>
<keyword evidence="1" id="KW-0472">Membrane</keyword>
<evidence type="ECO:0000313" key="3">
    <source>
        <dbReference type="EMBL" id="MBA4544246.1"/>
    </source>
</evidence>
<sequence length="296" mass="33731">MMIPLQFATMDWVHTEKGTWMILPGQPDTPFLLLMYFFYSVTSFFGGILFLLLGFLTRFERERRAGQSAISAMDIAYFTAWIEVSSLISSVSVSLWPVSWQQHLNELLFPYLPFVFMLMGTCLLFRGWYAEIGLTRPHPGFWRTMPLVLAGIYLLVFFVMDQWITEPVAHFFSLELSSWREDSISQGIHHAGQMGWYGLALQWGMVGLIGPLAEEIFFRGLLQSCIGKAIGAWGGLFLSAGIFALFHLDVTLFVPLFLLGLILGGLRQWTGQLWAPILFHILNNTVSVMFDYFTHA</sequence>
<evidence type="ECO:0000313" key="4">
    <source>
        <dbReference type="Proteomes" id="UP000530514"/>
    </source>
</evidence>
<evidence type="ECO:0000259" key="2">
    <source>
        <dbReference type="Pfam" id="PF02517"/>
    </source>
</evidence>
<feature type="transmembrane region" description="Helical" evidence="1">
    <location>
        <begin position="108"/>
        <end position="129"/>
    </location>
</feature>
<dbReference type="InterPro" id="IPR003675">
    <property type="entry name" value="Rce1/LyrA-like_dom"/>
</dbReference>
<dbReference type="EMBL" id="JACEIP010000033">
    <property type="protein sequence ID" value="MBA4544246.1"/>
    <property type="molecule type" value="Genomic_DNA"/>
</dbReference>
<feature type="transmembrane region" description="Helical" evidence="1">
    <location>
        <begin position="75"/>
        <end position="96"/>
    </location>
</feature>
<name>A0A7W2AIY6_9BACL</name>
<keyword evidence="3" id="KW-0645">Protease</keyword>
<dbReference type="Proteomes" id="UP000530514">
    <property type="component" value="Unassembled WGS sequence"/>
</dbReference>
<dbReference type="GO" id="GO:0008237">
    <property type="term" value="F:metallopeptidase activity"/>
    <property type="evidence" value="ECO:0007669"/>
    <property type="project" value="UniProtKB-KW"/>
</dbReference>
<dbReference type="OrthoDB" id="9782250at2"/>
<dbReference type="PANTHER" id="PTHR36435">
    <property type="entry name" value="SLR1288 PROTEIN"/>
    <property type="match status" value="1"/>
</dbReference>
<evidence type="ECO:0000256" key="1">
    <source>
        <dbReference type="SAM" id="Phobius"/>
    </source>
</evidence>
<gene>
    <name evidence="3" type="ORF">H1164_15435</name>
</gene>
<accession>A0A7W2AIY6</accession>
<keyword evidence="1" id="KW-1133">Transmembrane helix</keyword>
<feature type="transmembrane region" description="Helical" evidence="1">
    <location>
        <begin position="194"/>
        <end position="213"/>
    </location>
</feature>
<proteinExistence type="predicted"/>
<comment type="caution">
    <text evidence="3">The sequence shown here is derived from an EMBL/GenBank/DDBJ whole genome shotgun (WGS) entry which is preliminary data.</text>
</comment>
<protein>
    <submittedName>
        <fullName evidence="3">CPBP family intramembrane metalloprotease</fullName>
    </submittedName>
</protein>
<dbReference type="PANTHER" id="PTHR36435:SF1">
    <property type="entry name" value="CAAX AMINO TERMINAL PROTEASE FAMILY PROTEIN"/>
    <property type="match status" value="1"/>
</dbReference>
<feature type="transmembrane region" description="Helical" evidence="1">
    <location>
        <begin position="273"/>
        <end position="293"/>
    </location>
</feature>
<feature type="transmembrane region" description="Helical" evidence="1">
    <location>
        <begin position="225"/>
        <end position="244"/>
    </location>
</feature>
<keyword evidence="1" id="KW-0812">Transmembrane</keyword>